<proteinExistence type="predicted"/>
<organism evidence="1 2">
    <name type="scientific">Pseudomonas saxonica</name>
    <dbReference type="NCBI Taxonomy" id="2600598"/>
    <lineage>
        <taxon>Bacteria</taxon>
        <taxon>Pseudomonadati</taxon>
        <taxon>Pseudomonadota</taxon>
        <taxon>Gammaproteobacteria</taxon>
        <taxon>Pseudomonadales</taxon>
        <taxon>Pseudomonadaceae</taxon>
        <taxon>Pseudomonas</taxon>
    </lineage>
</organism>
<dbReference type="EMBL" id="VFIP01000004">
    <property type="protein sequence ID" value="TWS00057.1"/>
    <property type="molecule type" value="Genomic_DNA"/>
</dbReference>
<sequence length="73" mass="8514">MWKSHLKQAFGIVDKRFAGHPLDKKKAQEARKIIKRDGVTWTEIEAEITHILQGTTPVHVQEQMAEARKYFKL</sequence>
<gene>
    <name evidence="1" type="ORF">FJD37_03615</name>
</gene>
<evidence type="ECO:0000313" key="1">
    <source>
        <dbReference type="EMBL" id="TWS00057.1"/>
    </source>
</evidence>
<dbReference type="RefSeq" id="WP_146425060.1">
    <property type="nucleotide sequence ID" value="NZ_VFIP01000004.1"/>
</dbReference>
<dbReference type="OrthoDB" id="8482138at2"/>
<name>A0A5C5Q2X3_9PSED</name>
<comment type="caution">
    <text evidence="1">The sequence shown here is derived from an EMBL/GenBank/DDBJ whole genome shotgun (WGS) entry which is preliminary data.</text>
</comment>
<accession>A0A5C5Q2X3</accession>
<reference evidence="1 2" key="1">
    <citation type="submission" date="2019-06" db="EMBL/GenBank/DDBJ databases">
        <title>Pseudomonas bimorpha sp. nov. isolated from bovine raw milk and skim milk concentrate.</title>
        <authorList>
            <person name="Hofmann K."/>
            <person name="Huptas C."/>
            <person name="Doll E."/>
            <person name="Scherer S."/>
            <person name="Wenning M."/>
        </authorList>
    </citation>
    <scope>NUCLEOTIDE SEQUENCE [LARGE SCALE GENOMIC DNA]</scope>
    <source>
        <strain evidence="1 2">DSM 108990</strain>
    </source>
</reference>
<protein>
    <submittedName>
        <fullName evidence="1">Uncharacterized protein</fullName>
    </submittedName>
</protein>
<evidence type="ECO:0000313" key="2">
    <source>
        <dbReference type="Proteomes" id="UP000317901"/>
    </source>
</evidence>
<dbReference type="AlphaFoldDB" id="A0A5C5Q2X3"/>
<dbReference type="Proteomes" id="UP000317901">
    <property type="component" value="Unassembled WGS sequence"/>
</dbReference>